<name>A0A177NCQ4_9GAMM</name>
<keyword evidence="2" id="KW-1185">Reference proteome</keyword>
<proteinExistence type="predicted"/>
<dbReference type="STRING" id="980561.A1359_09310"/>
<dbReference type="Proteomes" id="UP000078476">
    <property type="component" value="Unassembled WGS sequence"/>
</dbReference>
<sequence length="139" mass="15339">MFMKIRFIIPWAMLSFLVFAKDPLIKLQTQGEISFVSGGVGGDERDAMHAIRSDYNLNLLFSEAGSGEYLSDIKVCIKDAGGNNLLETIADGPMFYTKLKPGRYTVSVDLDGNTIDKTVNVGNQQSVSHSFTWPKQQGN</sequence>
<protein>
    <recommendedName>
        <fullName evidence="3">Carboxypeptidase regulatory-like domain-containing protein</fullName>
    </recommendedName>
</protein>
<evidence type="ECO:0000313" key="1">
    <source>
        <dbReference type="EMBL" id="OAI15602.1"/>
    </source>
</evidence>
<gene>
    <name evidence="1" type="ORF">A1359_09310</name>
</gene>
<comment type="caution">
    <text evidence="1">The sequence shown here is derived from an EMBL/GenBank/DDBJ whole genome shotgun (WGS) entry which is preliminary data.</text>
</comment>
<reference evidence="1 2" key="1">
    <citation type="submission" date="2016-03" db="EMBL/GenBank/DDBJ databases">
        <authorList>
            <person name="Ploux O."/>
        </authorList>
    </citation>
    <scope>NUCLEOTIDE SEQUENCE [LARGE SCALE GENOMIC DNA]</scope>
    <source>
        <strain evidence="1 2">R-45370</strain>
    </source>
</reference>
<evidence type="ECO:0000313" key="2">
    <source>
        <dbReference type="Proteomes" id="UP000078476"/>
    </source>
</evidence>
<organism evidence="1 2">
    <name type="scientific">Methylomonas lenta</name>
    <dbReference type="NCBI Taxonomy" id="980561"/>
    <lineage>
        <taxon>Bacteria</taxon>
        <taxon>Pseudomonadati</taxon>
        <taxon>Pseudomonadota</taxon>
        <taxon>Gammaproteobacteria</taxon>
        <taxon>Methylococcales</taxon>
        <taxon>Methylococcaceae</taxon>
        <taxon>Methylomonas</taxon>
    </lineage>
</organism>
<dbReference type="EMBL" id="LUUI01000101">
    <property type="protein sequence ID" value="OAI15602.1"/>
    <property type="molecule type" value="Genomic_DNA"/>
</dbReference>
<accession>A0A177NCQ4</accession>
<evidence type="ECO:0008006" key="3">
    <source>
        <dbReference type="Google" id="ProtNLM"/>
    </source>
</evidence>
<dbReference type="AlphaFoldDB" id="A0A177NCQ4"/>